<dbReference type="GO" id="GO:0006508">
    <property type="term" value="P:proteolysis"/>
    <property type="evidence" value="ECO:0007669"/>
    <property type="project" value="InterPro"/>
</dbReference>
<dbReference type="SUPFAM" id="SSF51556">
    <property type="entry name" value="Metallo-dependent hydrolases"/>
    <property type="match status" value="1"/>
</dbReference>
<dbReference type="OrthoDB" id="9804920at2"/>
<protein>
    <recommendedName>
        <fullName evidence="3">Membrane dipeptidase</fullName>
    </recommendedName>
</protein>
<dbReference type="Proteomes" id="UP000008952">
    <property type="component" value="Unassembled WGS sequence"/>
</dbReference>
<keyword evidence="2" id="KW-1185">Reference proteome</keyword>
<dbReference type="PANTHER" id="PTHR10443">
    <property type="entry name" value="MICROSOMAL DIPEPTIDASE"/>
    <property type="match status" value="1"/>
</dbReference>
<dbReference type="EMBL" id="AIMB01000008">
    <property type="protein sequence ID" value="EJF89253.1"/>
    <property type="molecule type" value="Genomic_DNA"/>
</dbReference>
<dbReference type="PROSITE" id="PS51365">
    <property type="entry name" value="RENAL_DIPEPTIDASE_2"/>
    <property type="match status" value="1"/>
</dbReference>
<dbReference type="GO" id="GO:0070573">
    <property type="term" value="F:metallodipeptidase activity"/>
    <property type="evidence" value="ECO:0007669"/>
    <property type="project" value="InterPro"/>
</dbReference>
<dbReference type="HOGENOM" id="CLU_031404_2_1_5"/>
<dbReference type="AlphaFoldDB" id="J0ZLG6"/>
<dbReference type="Gene3D" id="3.20.20.140">
    <property type="entry name" value="Metal-dependent hydrolases"/>
    <property type="match status" value="1"/>
</dbReference>
<dbReference type="RefSeq" id="WP_008040455.1">
    <property type="nucleotide sequence ID" value="NZ_JH725147.1"/>
</dbReference>
<dbReference type="eggNOG" id="COG2355">
    <property type="taxonomic scope" value="Bacteria"/>
</dbReference>
<dbReference type="Pfam" id="PF01244">
    <property type="entry name" value="Peptidase_M19"/>
    <property type="match status" value="1"/>
</dbReference>
<gene>
    <name evidence="1" type="ORF">ME5_01804</name>
</gene>
<reference evidence="1 2" key="1">
    <citation type="submission" date="2012-03" db="EMBL/GenBank/DDBJ databases">
        <title>The Genome Sequence of Bartonella tamiae Th239.</title>
        <authorList>
            <consortium name="The Broad Institute Genome Sequencing Platform"/>
            <consortium name="The Broad Institute Genome Sequencing Center for Infectious Disease"/>
            <person name="Feldgarden M."/>
            <person name="Kirby J."/>
            <person name="Kosoy M."/>
            <person name="Birtles R."/>
            <person name="Probert W.S."/>
            <person name="Chiaraviglio L."/>
            <person name="Young S.K."/>
            <person name="Zeng Q."/>
            <person name="Gargeya S."/>
            <person name="Fitzgerald M."/>
            <person name="Haas B."/>
            <person name="Abouelleil A."/>
            <person name="Alvarado L."/>
            <person name="Arachchi H.M."/>
            <person name="Berlin A."/>
            <person name="Chapman S.B."/>
            <person name="Gearin G."/>
            <person name="Goldberg J."/>
            <person name="Griggs A."/>
            <person name="Gujja S."/>
            <person name="Hansen M."/>
            <person name="Heiman D."/>
            <person name="Howarth C."/>
            <person name="Larimer J."/>
            <person name="Lui A."/>
            <person name="MacDonald P.J.P."/>
            <person name="McCowen C."/>
            <person name="Montmayeur A."/>
            <person name="Murphy C."/>
            <person name="Neiman D."/>
            <person name="Pearson M."/>
            <person name="Priest M."/>
            <person name="Roberts A."/>
            <person name="Saif S."/>
            <person name="Shea T."/>
            <person name="Sisk P."/>
            <person name="Stolte C."/>
            <person name="Sykes S."/>
            <person name="Wortman J."/>
            <person name="Nusbaum C."/>
            <person name="Birren B."/>
        </authorList>
    </citation>
    <scope>NUCLEOTIDE SEQUENCE [LARGE SCALE GENOMIC DNA]</scope>
    <source>
        <strain evidence="1 2">Th239</strain>
    </source>
</reference>
<name>J0ZLG6_9HYPH</name>
<dbReference type="CDD" id="cd01301">
    <property type="entry name" value="rDP_like"/>
    <property type="match status" value="1"/>
</dbReference>
<proteinExistence type="predicted"/>
<dbReference type="InterPro" id="IPR032466">
    <property type="entry name" value="Metal_Hydrolase"/>
</dbReference>
<dbReference type="STRING" id="1094558.ME5_01804"/>
<organism evidence="1 2">
    <name type="scientific">Bartonella tamiae Th239</name>
    <dbReference type="NCBI Taxonomy" id="1094558"/>
    <lineage>
        <taxon>Bacteria</taxon>
        <taxon>Pseudomonadati</taxon>
        <taxon>Pseudomonadota</taxon>
        <taxon>Alphaproteobacteria</taxon>
        <taxon>Hyphomicrobiales</taxon>
        <taxon>Bartonellaceae</taxon>
        <taxon>Bartonella</taxon>
    </lineage>
</organism>
<comment type="caution">
    <text evidence="1">The sequence shown here is derived from an EMBL/GenBank/DDBJ whole genome shotgun (WGS) entry which is preliminary data.</text>
</comment>
<sequence>MTIPCFDGHNDVLLKIWLSENLSVESFIDGHEDLHVDLVKAQKGGLVGGLCAAFPPSLNNHSSSETPQLSHDIARQATFAMADLFKKIECAAPESFQCCKTTQDISAAISNQKFAAVFHIEGAEAISEGLDELYELHNLGLRSLGPVWSRPNIFGHGVPFRFPSSPDIGPGLSEAGKRLIKTCDELGIIIDLSHLNEKGFWDVAKYSQKPLVATHSNAHHICQQSRNLTDKQLHAIRDSDGLVGVNFGVKFLRPDGERIEKTPLKIITDHMRYMVDIMGIDHVAFGSDFNGTTLPYELRDCSLLPNLIITMKEAGFHNDEIEKIALKNFLSLLKRSWND</sequence>
<evidence type="ECO:0008006" key="3">
    <source>
        <dbReference type="Google" id="ProtNLM"/>
    </source>
</evidence>
<accession>J0ZLG6</accession>
<dbReference type="PANTHER" id="PTHR10443:SF12">
    <property type="entry name" value="DIPEPTIDASE"/>
    <property type="match status" value="1"/>
</dbReference>
<evidence type="ECO:0000313" key="2">
    <source>
        <dbReference type="Proteomes" id="UP000008952"/>
    </source>
</evidence>
<dbReference type="PATRIC" id="fig|1094558.3.peg.1937"/>
<evidence type="ECO:0000313" key="1">
    <source>
        <dbReference type="EMBL" id="EJF89253.1"/>
    </source>
</evidence>
<dbReference type="InterPro" id="IPR008257">
    <property type="entry name" value="Pept_M19"/>
</dbReference>